<protein>
    <recommendedName>
        <fullName evidence="2">DUF2007 domain-containing protein</fullName>
    </recommendedName>
</protein>
<proteinExistence type="predicted"/>
<evidence type="ECO:0008006" key="2">
    <source>
        <dbReference type="Google" id="ProtNLM"/>
    </source>
</evidence>
<accession>A0A7C3HDJ9</accession>
<dbReference type="EMBL" id="DSWI01000017">
    <property type="protein sequence ID" value="HFG20756.1"/>
    <property type="molecule type" value="Genomic_DNA"/>
</dbReference>
<gene>
    <name evidence="1" type="ORF">ENS82_08570</name>
</gene>
<reference evidence="1" key="1">
    <citation type="journal article" date="2020" name="mSystems">
        <title>Genome- and Community-Level Interaction Insights into Carbon Utilization and Element Cycling Functions of Hydrothermarchaeota in Hydrothermal Sediment.</title>
        <authorList>
            <person name="Zhou Z."/>
            <person name="Liu Y."/>
            <person name="Xu W."/>
            <person name="Pan J."/>
            <person name="Luo Z.H."/>
            <person name="Li M."/>
        </authorList>
    </citation>
    <scope>NUCLEOTIDE SEQUENCE [LARGE SCALE GENOMIC DNA]</scope>
    <source>
        <strain evidence="1">SpSt-524</strain>
    </source>
</reference>
<sequence length="89" mass="10028">MSGAQDPTLPRRRIGEVWYVLFLSAPRVVAEGVRAHLEARRIPVHLETPFSLPEAYMGTYTGDVSLWVPEALYHEATLILERDHQGEAS</sequence>
<evidence type="ECO:0000313" key="1">
    <source>
        <dbReference type="EMBL" id="HFG20756.1"/>
    </source>
</evidence>
<dbReference type="RefSeq" id="WP_409659000.1">
    <property type="nucleotide sequence ID" value="NZ_JBKBUW010000084.1"/>
</dbReference>
<organism evidence="1">
    <name type="scientific">Meiothermus ruber</name>
    <dbReference type="NCBI Taxonomy" id="277"/>
    <lineage>
        <taxon>Bacteria</taxon>
        <taxon>Thermotogati</taxon>
        <taxon>Deinococcota</taxon>
        <taxon>Deinococci</taxon>
        <taxon>Thermales</taxon>
        <taxon>Thermaceae</taxon>
        <taxon>Meiothermus</taxon>
    </lineage>
</organism>
<name>A0A7C3HDJ9_MEIRU</name>
<comment type="caution">
    <text evidence="1">The sequence shown here is derived from an EMBL/GenBank/DDBJ whole genome shotgun (WGS) entry which is preliminary data.</text>
</comment>
<dbReference type="AlphaFoldDB" id="A0A7C3HDJ9"/>